<dbReference type="InterPro" id="IPR005754">
    <property type="entry name" value="Sortase"/>
</dbReference>
<dbReference type="RefSeq" id="WP_079182179.1">
    <property type="nucleotide sequence ID" value="NZ_FRBK01000016.1"/>
</dbReference>
<dbReference type="Pfam" id="PF04203">
    <property type="entry name" value="Sortase"/>
    <property type="match status" value="1"/>
</dbReference>
<dbReference type="AlphaFoldDB" id="A0A9X8N4L7"/>
<evidence type="ECO:0000256" key="1">
    <source>
        <dbReference type="ARBA" id="ARBA00022801"/>
    </source>
</evidence>
<feature type="transmembrane region" description="Helical" evidence="4">
    <location>
        <begin position="30"/>
        <end position="49"/>
    </location>
</feature>
<gene>
    <name evidence="5" type="ORF">SAMN05216268_116204</name>
</gene>
<dbReference type="InterPro" id="IPR042001">
    <property type="entry name" value="Sortase_F"/>
</dbReference>
<feature type="region of interest" description="Disordered" evidence="3">
    <location>
        <begin position="1"/>
        <end position="24"/>
    </location>
</feature>
<feature type="compositionally biased region" description="Pro residues" evidence="3">
    <location>
        <begin position="8"/>
        <end position="18"/>
    </location>
</feature>
<dbReference type="GO" id="GO:0016787">
    <property type="term" value="F:hydrolase activity"/>
    <property type="evidence" value="ECO:0007669"/>
    <property type="project" value="UniProtKB-KW"/>
</dbReference>
<dbReference type="InterPro" id="IPR023365">
    <property type="entry name" value="Sortase_dom-sf"/>
</dbReference>
<feature type="region of interest" description="Disordered" evidence="3">
    <location>
        <begin position="53"/>
        <end position="81"/>
    </location>
</feature>
<dbReference type="CDD" id="cd05829">
    <property type="entry name" value="Sortase_F"/>
    <property type="match status" value="1"/>
</dbReference>
<feature type="active site" description="Proton donor/acceptor" evidence="2">
    <location>
        <position position="139"/>
    </location>
</feature>
<comment type="caution">
    <text evidence="5">The sequence shown here is derived from an EMBL/GenBank/DDBJ whole genome shotgun (WGS) entry which is preliminary data.</text>
</comment>
<evidence type="ECO:0000256" key="4">
    <source>
        <dbReference type="SAM" id="Phobius"/>
    </source>
</evidence>
<evidence type="ECO:0000256" key="3">
    <source>
        <dbReference type="SAM" id="MobiDB-lite"/>
    </source>
</evidence>
<evidence type="ECO:0000256" key="2">
    <source>
        <dbReference type="PIRSR" id="PIRSR605754-1"/>
    </source>
</evidence>
<protein>
    <submittedName>
        <fullName evidence="5">Sortase family protein</fullName>
    </submittedName>
</protein>
<organism evidence="5 6">
    <name type="scientific">Streptomyces yunnanensis</name>
    <dbReference type="NCBI Taxonomy" id="156453"/>
    <lineage>
        <taxon>Bacteria</taxon>
        <taxon>Bacillati</taxon>
        <taxon>Actinomycetota</taxon>
        <taxon>Actinomycetes</taxon>
        <taxon>Kitasatosporales</taxon>
        <taxon>Streptomycetaceae</taxon>
        <taxon>Streptomyces</taxon>
    </lineage>
</organism>
<dbReference type="EMBL" id="FRBK01000016">
    <property type="protein sequence ID" value="SHM94646.1"/>
    <property type="molecule type" value="Genomic_DNA"/>
</dbReference>
<reference evidence="6" key="1">
    <citation type="submission" date="2016-11" db="EMBL/GenBank/DDBJ databases">
        <authorList>
            <person name="Jaros S."/>
            <person name="Januszkiewicz K."/>
            <person name="Wedrychowicz H."/>
        </authorList>
    </citation>
    <scope>NUCLEOTIDE SEQUENCE [LARGE SCALE GENOMIC DNA]</scope>
    <source>
        <strain evidence="6">CGMCC 4.3555</strain>
    </source>
</reference>
<keyword evidence="4" id="KW-1133">Transmembrane helix</keyword>
<keyword evidence="4" id="KW-0812">Transmembrane</keyword>
<evidence type="ECO:0000313" key="6">
    <source>
        <dbReference type="Proteomes" id="UP000184388"/>
    </source>
</evidence>
<dbReference type="SUPFAM" id="SSF63817">
    <property type="entry name" value="Sortase"/>
    <property type="match status" value="1"/>
</dbReference>
<accession>A0A9X8N4L7</accession>
<name>A0A9X8N4L7_9ACTN</name>
<dbReference type="Gene3D" id="2.40.260.10">
    <property type="entry name" value="Sortase"/>
    <property type="match status" value="1"/>
</dbReference>
<evidence type="ECO:0000313" key="5">
    <source>
        <dbReference type="EMBL" id="SHM94646.1"/>
    </source>
</evidence>
<dbReference type="NCBIfam" id="NF033748">
    <property type="entry name" value="class_F_sortase"/>
    <property type="match status" value="1"/>
</dbReference>
<keyword evidence="1" id="KW-0378">Hydrolase</keyword>
<keyword evidence="4" id="KW-0472">Membrane</keyword>
<sequence>MTAQQSPQPNPNPDPAPPKKTATARPVGRGAIWAAGAFLLGAFLIYNSVDTSADAKPQSHHAPAATGHHTKPATDLTLPRSVPKRLTIPEIAVDAPFTPLTLAESGQLNPPPAGEKNLVGWYQDGATPGERGAAIVAGHVDTKTGPAVFLQLETLKPGATVEITREDGIVATFQIDSVETFSKASFPNDRVYEDTPDAQLRLITCGGSYDRKAKDYVANVVAFAHLVSSKHA</sequence>
<dbReference type="Proteomes" id="UP000184388">
    <property type="component" value="Unassembled WGS sequence"/>
</dbReference>
<feature type="active site" description="Acyl-thioester intermediate" evidence="2">
    <location>
        <position position="205"/>
    </location>
</feature>
<proteinExistence type="predicted"/>